<feature type="compositionally biased region" description="Low complexity" evidence="11">
    <location>
        <begin position="14"/>
        <end position="23"/>
    </location>
</feature>
<dbReference type="Gene3D" id="2.40.50.140">
    <property type="entry name" value="Nucleic acid-binding proteins"/>
    <property type="match status" value="1"/>
</dbReference>
<protein>
    <recommendedName>
        <fullName evidence="9">26S proteasome regulatory subunit 4 homolog</fullName>
    </recommendedName>
</protein>
<dbReference type="InterPro" id="IPR003959">
    <property type="entry name" value="ATPase_AAA_core"/>
</dbReference>
<keyword evidence="14" id="KW-1185">Reference proteome</keyword>
<evidence type="ECO:0000256" key="11">
    <source>
        <dbReference type="SAM" id="MobiDB-lite"/>
    </source>
</evidence>
<organism evidence="13 14">
    <name type="scientific">Discostella pseudostelligera</name>
    <dbReference type="NCBI Taxonomy" id="259834"/>
    <lineage>
        <taxon>Eukaryota</taxon>
        <taxon>Sar</taxon>
        <taxon>Stramenopiles</taxon>
        <taxon>Ochrophyta</taxon>
        <taxon>Bacillariophyta</taxon>
        <taxon>Coscinodiscophyceae</taxon>
        <taxon>Thalassiosirophycidae</taxon>
        <taxon>Stephanodiscales</taxon>
        <taxon>Stephanodiscaceae</taxon>
        <taxon>Discostella</taxon>
    </lineage>
</organism>
<evidence type="ECO:0000256" key="10">
    <source>
        <dbReference type="RuleBase" id="RU003651"/>
    </source>
</evidence>
<dbReference type="InterPro" id="IPR041569">
    <property type="entry name" value="AAA_lid_3"/>
</dbReference>
<evidence type="ECO:0000256" key="8">
    <source>
        <dbReference type="ARBA" id="ARBA00023242"/>
    </source>
</evidence>
<sequence>MGNMPPGMGGDPPGGDANPNNNKGDGKGGADDADKKKKKRFEPRPRTSGQRRKRRTGPSGIQRVPTVVPTSKCKLRMMKLERIKDFLLMEQEFIRNHEVFKPREERDQEEREKLEELRGSPMGVGTLEELIDDNHAIVSSSMGPEYYVNILSSVNQDLLEPGSSVLLHNKTMSVVGILEDDADPMVSVMKVEKAPLESYADIGGLEDQIQEIKEAVELPLAHPELYEDIGIKPPKGVILYGVPGTGKTLLAKAVANHTSATFLRVVGSELIQKYLGDGPKLVRELFRVADDLSPTIVFIDEIDAVGSKRYDSSSGGTREIQRTMLELLNQLDGFDERGDVKVIMATNKIESLDPALIRPGRIDRKIEFPLPDVKTKRHIFNIHTSKMTLGEDVDLEKFIMSKDELSGADIKAVCTEAGMLALRERRMKVVQEDFVKAKEKALYRKKGNIPEGLYL</sequence>
<dbReference type="EMBL" id="JALLBG020000082">
    <property type="protein sequence ID" value="KAL3766661.1"/>
    <property type="molecule type" value="Genomic_DNA"/>
</dbReference>
<comment type="similarity">
    <text evidence="3 10">Belongs to the AAA ATPase family.</text>
</comment>
<comment type="caution">
    <text evidence="13">The sequence shown here is derived from an EMBL/GenBank/DDBJ whole genome shotgun (WGS) entry which is preliminary data.</text>
</comment>
<feature type="domain" description="AAA+ ATPase" evidence="12">
    <location>
        <begin position="233"/>
        <end position="372"/>
    </location>
</feature>
<feature type="compositionally biased region" description="Basic and acidic residues" evidence="11">
    <location>
        <begin position="24"/>
        <end position="35"/>
    </location>
</feature>
<accession>A0ABD3MUZ5</accession>
<dbReference type="GO" id="GO:0000502">
    <property type="term" value="C:proteasome complex"/>
    <property type="evidence" value="ECO:0007669"/>
    <property type="project" value="UniProtKB-KW"/>
</dbReference>
<evidence type="ECO:0000256" key="7">
    <source>
        <dbReference type="ARBA" id="ARBA00022942"/>
    </source>
</evidence>
<comment type="subcellular location">
    <subcellularLocation>
        <location evidence="2">Cytoplasm</location>
    </subcellularLocation>
    <subcellularLocation>
        <location evidence="1">Nucleus</location>
    </subcellularLocation>
</comment>
<evidence type="ECO:0000256" key="1">
    <source>
        <dbReference type="ARBA" id="ARBA00004123"/>
    </source>
</evidence>
<reference evidence="13 14" key="1">
    <citation type="submission" date="2024-10" db="EMBL/GenBank/DDBJ databases">
        <title>Updated reference genomes for cyclostephanoid diatoms.</title>
        <authorList>
            <person name="Roberts W.R."/>
            <person name="Alverson A.J."/>
        </authorList>
    </citation>
    <scope>NUCLEOTIDE SEQUENCE [LARGE SCALE GENOMIC DNA]</scope>
    <source>
        <strain evidence="13 14">AJA232-27</strain>
    </source>
</reference>
<dbReference type="InterPro" id="IPR050221">
    <property type="entry name" value="26S_Proteasome_ATPase"/>
</dbReference>
<proteinExistence type="inferred from homology"/>
<evidence type="ECO:0000313" key="13">
    <source>
        <dbReference type="EMBL" id="KAL3766661.1"/>
    </source>
</evidence>
<evidence type="ECO:0000256" key="5">
    <source>
        <dbReference type="ARBA" id="ARBA00022741"/>
    </source>
</evidence>
<dbReference type="FunFam" id="3.40.50.300:FF:000039">
    <property type="entry name" value="26S proteasome regulatory subunit 4"/>
    <property type="match status" value="1"/>
</dbReference>
<dbReference type="Gene3D" id="1.10.8.60">
    <property type="match status" value="1"/>
</dbReference>
<keyword evidence="7" id="KW-0647">Proteasome</keyword>
<dbReference type="FunFam" id="1.10.8.60:FF:000007">
    <property type="entry name" value="26S proteasome regulatory subunit 4"/>
    <property type="match status" value="1"/>
</dbReference>
<dbReference type="InterPro" id="IPR027417">
    <property type="entry name" value="P-loop_NTPase"/>
</dbReference>
<evidence type="ECO:0000256" key="9">
    <source>
        <dbReference type="ARBA" id="ARBA00068880"/>
    </source>
</evidence>
<evidence type="ECO:0000256" key="2">
    <source>
        <dbReference type="ARBA" id="ARBA00004496"/>
    </source>
</evidence>
<dbReference type="FunFam" id="2.40.50.140:FF:000030">
    <property type="entry name" value="26S protease regulatory subunit 4"/>
    <property type="match status" value="1"/>
</dbReference>
<dbReference type="GO" id="GO:0005737">
    <property type="term" value="C:cytoplasm"/>
    <property type="evidence" value="ECO:0007669"/>
    <property type="project" value="UniProtKB-SubCell"/>
</dbReference>
<dbReference type="InterPro" id="IPR032501">
    <property type="entry name" value="Prot_ATP_ID_OB_2nd"/>
</dbReference>
<keyword evidence="5 10" id="KW-0547">Nucleotide-binding</keyword>
<dbReference type="PANTHER" id="PTHR23073">
    <property type="entry name" value="26S PROTEASOME REGULATORY SUBUNIT"/>
    <property type="match status" value="1"/>
</dbReference>
<dbReference type="GO" id="GO:0005524">
    <property type="term" value="F:ATP binding"/>
    <property type="evidence" value="ECO:0007669"/>
    <property type="project" value="UniProtKB-KW"/>
</dbReference>
<dbReference type="Proteomes" id="UP001530293">
    <property type="component" value="Unassembled WGS sequence"/>
</dbReference>
<dbReference type="PROSITE" id="PS00674">
    <property type="entry name" value="AAA"/>
    <property type="match status" value="1"/>
</dbReference>
<dbReference type="SMART" id="SM00382">
    <property type="entry name" value="AAA"/>
    <property type="match status" value="1"/>
</dbReference>
<evidence type="ECO:0000313" key="14">
    <source>
        <dbReference type="Proteomes" id="UP001530293"/>
    </source>
</evidence>
<dbReference type="Pfam" id="PF16450">
    <property type="entry name" value="Prot_ATP_ID_OB_C"/>
    <property type="match status" value="1"/>
</dbReference>
<dbReference type="Pfam" id="PF00004">
    <property type="entry name" value="AAA"/>
    <property type="match status" value="1"/>
</dbReference>
<evidence type="ECO:0000259" key="12">
    <source>
        <dbReference type="SMART" id="SM00382"/>
    </source>
</evidence>
<evidence type="ECO:0000256" key="3">
    <source>
        <dbReference type="ARBA" id="ARBA00006914"/>
    </source>
</evidence>
<dbReference type="Gene3D" id="3.40.50.300">
    <property type="entry name" value="P-loop containing nucleotide triphosphate hydrolases"/>
    <property type="match status" value="1"/>
</dbReference>
<name>A0ABD3MUZ5_9STRA</name>
<keyword evidence="4" id="KW-0963">Cytoplasm</keyword>
<dbReference type="InterPro" id="IPR012340">
    <property type="entry name" value="NA-bd_OB-fold"/>
</dbReference>
<dbReference type="SUPFAM" id="SSF52540">
    <property type="entry name" value="P-loop containing nucleoside triphosphate hydrolases"/>
    <property type="match status" value="1"/>
</dbReference>
<dbReference type="InterPro" id="IPR003593">
    <property type="entry name" value="AAA+_ATPase"/>
</dbReference>
<evidence type="ECO:0000256" key="4">
    <source>
        <dbReference type="ARBA" id="ARBA00022490"/>
    </source>
</evidence>
<dbReference type="AlphaFoldDB" id="A0ABD3MUZ5"/>
<keyword evidence="8" id="KW-0539">Nucleus</keyword>
<dbReference type="Pfam" id="PF17862">
    <property type="entry name" value="AAA_lid_3"/>
    <property type="match status" value="1"/>
</dbReference>
<evidence type="ECO:0000256" key="6">
    <source>
        <dbReference type="ARBA" id="ARBA00022840"/>
    </source>
</evidence>
<keyword evidence="6 10" id="KW-0067">ATP-binding</keyword>
<gene>
    <name evidence="13" type="ORF">ACHAWU_003417</name>
</gene>
<dbReference type="GO" id="GO:0005634">
    <property type="term" value="C:nucleus"/>
    <property type="evidence" value="ECO:0007669"/>
    <property type="project" value="UniProtKB-SubCell"/>
</dbReference>
<dbReference type="InterPro" id="IPR003960">
    <property type="entry name" value="ATPase_AAA_CS"/>
</dbReference>
<feature type="region of interest" description="Disordered" evidence="11">
    <location>
        <begin position="1"/>
        <end position="68"/>
    </location>
</feature>